<sequence>MVSSRLVDLPDSPEGPTRKPVPEMMFAAGEEPVGVCVLTYQSSGAIKRILNALGDEEIDVIRDSAFGKIVDIAAKPVFSGRFARYIMSRQLKTKKKFEAWFRFAGKPIRFSLREFAIVTRLPCGPFPRRSKMKLKESIAEKPYWPVLFGKSEVVTVASVIKMLRRRTVTDTKIRIKYACLAILSSVLLPTSLKMKICREHAEAIEDLGEFFAYPWGRLALTCLCCSSSEADSEDDVFNPSDRFGKKQTLNTAHARFVDKTDNVLVHSLLLEDPERPIDESTLVWSDEEHDETVENMIDLINVNHQFSTSHFVGGVSRSEVDHLVIERLKPQLQNFNNKIEQFSTRAELIKGKVIGIVNCVLSNFKDEIGRSVEAMVPDLCKNYAEVRGVPAAPTVVTGNGQAISAHPDKHVLDGNANTIINIIQNISEYSTPPSSPQNNQAGNKTPSIEGVAKPGFASPDLATDCGAMSAHSQNHSRHTDNIIPLEDVNTVPPHFIETPSFSLGLTQEEHIRSAEPLTRQKVADVTTLSDINVGDNIAYPQSLRNSKRQKTLPPALVHDYLCGPHIDSRLHRPRESVFVCYERREIERKINVLSRKLSVNVVINVGGLAVSSKEMLLMAERSRLYPGKVVDILIRLVRCVVSLPTSSERSYYFLDTRFGTSIVRNYQKFSKAKKKESFKFPKGVVDFFGERDASPRLGIRYYFPLNLGKTHWIGVCFDTSRGKLYVLDCNVALFNETSMGSFLYPFLQMLPYLARQFGKEMGTQCVTPYKFDRPKSVFQSDNPADAGLIAVLLMVRHAVYGFEACRNLSPETVADEGKSAAIMALESTEKL</sequence>
<feature type="region of interest" description="Disordered" evidence="4">
    <location>
        <begin position="1"/>
        <end position="20"/>
    </location>
</feature>
<evidence type="ECO:0000256" key="2">
    <source>
        <dbReference type="ARBA" id="ARBA00022670"/>
    </source>
</evidence>
<keyword evidence="3" id="KW-0378">Hydrolase</keyword>
<proteinExistence type="inferred from homology"/>
<evidence type="ECO:0000313" key="7">
    <source>
        <dbReference type="Proteomes" id="UP000823674"/>
    </source>
</evidence>
<dbReference type="InterPro" id="IPR015410">
    <property type="entry name" value="DUF1985"/>
</dbReference>
<protein>
    <recommendedName>
        <fullName evidence="5">Ubiquitin-like protease family profile domain-containing protein</fullName>
    </recommendedName>
</protein>
<dbReference type="EMBL" id="JADBGQ010000008">
    <property type="protein sequence ID" value="KAG5384040.1"/>
    <property type="molecule type" value="Genomic_DNA"/>
</dbReference>
<dbReference type="SUPFAM" id="SSF54001">
    <property type="entry name" value="Cysteine proteinases"/>
    <property type="match status" value="1"/>
</dbReference>
<evidence type="ECO:0000259" key="5">
    <source>
        <dbReference type="PROSITE" id="PS50600"/>
    </source>
</evidence>
<dbReference type="PANTHER" id="PTHR48449">
    <property type="entry name" value="DUF1985 DOMAIN-CONTAINING PROTEIN"/>
    <property type="match status" value="1"/>
</dbReference>
<dbReference type="Pfam" id="PF09331">
    <property type="entry name" value="DUF1985"/>
    <property type="match status" value="1"/>
</dbReference>
<keyword evidence="2" id="KW-0645">Protease</keyword>
<dbReference type="PANTHER" id="PTHR48449:SF2">
    <property type="entry name" value="UBIQUITIN-LIKE PROTEASE FAMILY PROFILE DOMAIN-CONTAINING PROTEIN"/>
    <property type="match status" value="1"/>
</dbReference>
<comment type="caution">
    <text evidence="6">The sequence shown here is derived from an EMBL/GenBank/DDBJ whole genome shotgun (WGS) entry which is preliminary data.</text>
</comment>
<dbReference type="InterPro" id="IPR038765">
    <property type="entry name" value="Papain-like_cys_pep_sf"/>
</dbReference>
<feature type="domain" description="Ubiquitin-like protease family profile" evidence="5">
    <location>
        <begin position="608"/>
        <end position="797"/>
    </location>
</feature>
<comment type="similarity">
    <text evidence="1">Belongs to the peptidase C48 family.</text>
</comment>
<dbReference type="PROSITE" id="PS50600">
    <property type="entry name" value="ULP_PROTEASE"/>
    <property type="match status" value="1"/>
</dbReference>
<name>A0ABQ7LEL0_BRACM</name>
<dbReference type="Gene3D" id="3.40.395.10">
    <property type="entry name" value="Adenoviral Proteinase, Chain A"/>
    <property type="match status" value="1"/>
</dbReference>
<gene>
    <name evidence="6" type="primary">A09g506880.1_BraROA</name>
    <name evidence="6" type="ORF">IGI04_035510</name>
</gene>
<keyword evidence="7" id="KW-1185">Reference proteome</keyword>
<evidence type="ECO:0000256" key="3">
    <source>
        <dbReference type="ARBA" id="ARBA00022801"/>
    </source>
</evidence>
<accession>A0ABQ7LEL0</accession>
<evidence type="ECO:0000256" key="4">
    <source>
        <dbReference type="SAM" id="MobiDB-lite"/>
    </source>
</evidence>
<dbReference type="InterPro" id="IPR003653">
    <property type="entry name" value="Peptidase_C48_C"/>
</dbReference>
<dbReference type="Proteomes" id="UP000823674">
    <property type="component" value="Chromosome A09"/>
</dbReference>
<organism evidence="6 7">
    <name type="scientific">Brassica rapa subsp. trilocularis</name>
    <dbReference type="NCBI Taxonomy" id="1813537"/>
    <lineage>
        <taxon>Eukaryota</taxon>
        <taxon>Viridiplantae</taxon>
        <taxon>Streptophyta</taxon>
        <taxon>Embryophyta</taxon>
        <taxon>Tracheophyta</taxon>
        <taxon>Spermatophyta</taxon>
        <taxon>Magnoliopsida</taxon>
        <taxon>eudicotyledons</taxon>
        <taxon>Gunneridae</taxon>
        <taxon>Pentapetalae</taxon>
        <taxon>rosids</taxon>
        <taxon>malvids</taxon>
        <taxon>Brassicales</taxon>
        <taxon>Brassicaceae</taxon>
        <taxon>Brassiceae</taxon>
        <taxon>Brassica</taxon>
    </lineage>
</organism>
<evidence type="ECO:0000256" key="1">
    <source>
        <dbReference type="ARBA" id="ARBA00005234"/>
    </source>
</evidence>
<evidence type="ECO:0000313" key="6">
    <source>
        <dbReference type="EMBL" id="KAG5384040.1"/>
    </source>
</evidence>
<reference evidence="6 7" key="1">
    <citation type="submission" date="2021-03" db="EMBL/GenBank/DDBJ databases">
        <authorList>
            <person name="King G.J."/>
            <person name="Bancroft I."/>
            <person name="Baten A."/>
            <person name="Bloomfield J."/>
            <person name="Borpatragohain P."/>
            <person name="He Z."/>
            <person name="Irish N."/>
            <person name="Irwin J."/>
            <person name="Liu K."/>
            <person name="Mauleon R.P."/>
            <person name="Moore J."/>
            <person name="Morris R."/>
            <person name="Ostergaard L."/>
            <person name="Wang B."/>
            <person name="Wells R."/>
        </authorList>
    </citation>
    <scope>NUCLEOTIDE SEQUENCE [LARGE SCALE GENOMIC DNA]</scope>
    <source>
        <strain evidence="6">R-o-18</strain>
        <tissue evidence="6">Leaf</tissue>
    </source>
</reference>
<dbReference type="Pfam" id="PF02902">
    <property type="entry name" value="Peptidase_C48"/>
    <property type="match status" value="1"/>
</dbReference>